<dbReference type="AlphaFoldDB" id="A0AAW0REI1"/>
<gene>
    <name evidence="1" type="ORF">PG999_001380</name>
</gene>
<reference evidence="1 2" key="1">
    <citation type="submission" date="2023-01" db="EMBL/GenBank/DDBJ databases">
        <title>Analysis of 21 Apiospora genomes using comparative genomics revels a genus with tremendous synthesis potential of carbohydrate active enzymes and secondary metabolites.</title>
        <authorList>
            <person name="Sorensen T."/>
        </authorList>
    </citation>
    <scope>NUCLEOTIDE SEQUENCE [LARGE SCALE GENOMIC DNA]</scope>
    <source>
        <strain evidence="1 2">CBS 117206</strain>
    </source>
</reference>
<dbReference type="EMBL" id="JAQQWP010000001">
    <property type="protein sequence ID" value="KAK8133207.1"/>
    <property type="molecule type" value="Genomic_DNA"/>
</dbReference>
<evidence type="ECO:0000313" key="1">
    <source>
        <dbReference type="EMBL" id="KAK8133207.1"/>
    </source>
</evidence>
<comment type="caution">
    <text evidence="1">The sequence shown here is derived from an EMBL/GenBank/DDBJ whole genome shotgun (WGS) entry which is preliminary data.</text>
</comment>
<evidence type="ECO:0000313" key="2">
    <source>
        <dbReference type="Proteomes" id="UP001392437"/>
    </source>
</evidence>
<sequence length="149" mass="17090">MPNENEREEITTLRDEPAPVQLFDLPGTEHCKMNRPGWYARIYGSKRKNKKLVKTGDTNLNHQANVAVRRVIELAELIMEGKPGIRVIEDQDISAPYVYLSHSWGEDHMAVLTKLGTLPSNLEFIAWDMLPKSFRNDMTISRLLLGMRV</sequence>
<dbReference type="Proteomes" id="UP001392437">
    <property type="component" value="Unassembled WGS sequence"/>
</dbReference>
<name>A0AAW0REI1_9PEZI</name>
<proteinExistence type="predicted"/>
<protein>
    <submittedName>
        <fullName evidence="1">HET-domain-containing protein</fullName>
    </submittedName>
</protein>
<accession>A0AAW0REI1</accession>
<keyword evidence="2" id="KW-1185">Reference proteome</keyword>
<organism evidence="1 2">
    <name type="scientific">Apiospora kogelbergensis</name>
    <dbReference type="NCBI Taxonomy" id="1337665"/>
    <lineage>
        <taxon>Eukaryota</taxon>
        <taxon>Fungi</taxon>
        <taxon>Dikarya</taxon>
        <taxon>Ascomycota</taxon>
        <taxon>Pezizomycotina</taxon>
        <taxon>Sordariomycetes</taxon>
        <taxon>Xylariomycetidae</taxon>
        <taxon>Amphisphaeriales</taxon>
        <taxon>Apiosporaceae</taxon>
        <taxon>Apiospora</taxon>
    </lineage>
</organism>